<sequence>MEIIERTIKSEKVYSGKILSVKLSTVELPDQKYSKREIVLHDNAVAVVAIHDDKILLVKQYRISVDKIIYEVPAGMIEHDENPKDAALRELEEETGYRAKNIEYLTEFYSTPGFCTEKLSIFYAKDLEFVGQNLDEGENLEVVEMPLEETMSMIESGEIMDGKTISSILFYDKFSRGK</sequence>
<dbReference type="CDD" id="cd03424">
    <property type="entry name" value="NUDIX_ADPRase_Nudt5_UGPPase_Nudt14"/>
    <property type="match status" value="1"/>
</dbReference>
<gene>
    <name evidence="5" type="primary">nudF</name>
    <name evidence="5" type="ORF">HMPREF9225_1509</name>
</gene>
<dbReference type="RefSeq" id="WP_008902299.1">
    <property type="nucleotide sequence ID" value="NZ_GL397071.1"/>
</dbReference>
<keyword evidence="6" id="KW-1185">Reference proteome</keyword>
<dbReference type="PRINTS" id="PR00502">
    <property type="entry name" value="NUDIXFAMILY"/>
</dbReference>
<dbReference type="OrthoDB" id="9806150at2"/>
<accession>E0NMX0</accession>
<dbReference type="GO" id="GO:0019693">
    <property type="term" value="P:ribose phosphate metabolic process"/>
    <property type="evidence" value="ECO:0007669"/>
    <property type="project" value="TreeGrafter"/>
</dbReference>
<name>E0NMX0_9FIRM</name>
<dbReference type="STRING" id="862517.HMPREF9225_1509"/>
<evidence type="ECO:0000259" key="4">
    <source>
        <dbReference type="PROSITE" id="PS51462"/>
    </source>
</evidence>
<dbReference type="PROSITE" id="PS00893">
    <property type="entry name" value="NUDIX_BOX"/>
    <property type="match status" value="1"/>
</dbReference>
<proteinExistence type="inferred from homology"/>
<dbReference type="eggNOG" id="COG0494">
    <property type="taxonomic scope" value="Bacteria"/>
</dbReference>
<dbReference type="HOGENOM" id="CLU_062658_5_1_9"/>
<evidence type="ECO:0000256" key="3">
    <source>
        <dbReference type="RuleBase" id="RU003476"/>
    </source>
</evidence>
<dbReference type="PANTHER" id="PTHR11839">
    <property type="entry name" value="UDP/ADP-SUGAR PYROPHOSPHATASE"/>
    <property type="match status" value="1"/>
</dbReference>
<dbReference type="InterPro" id="IPR020476">
    <property type="entry name" value="Nudix_hydrolase"/>
</dbReference>
<evidence type="ECO:0000256" key="2">
    <source>
        <dbReference type="ARBA" id="ARBA00022801"/>
    </source>
</evidence>
<dbReference type="PANTHER" id="PTHR11839:SF18">
    <property type="entry name" value="NUDIX HYDROLASE DOMAIN-CONTAINING PROTEIN"/>
    <property type="match status" value="1"/>
</dbReference>
<dbReference type="InterPro" id="IPR015797">
    <property type="entry name" value="NUDIX_hydrolase-like_dom_sf"/>
</dbReference>
<dbReference type="FunFam" id="3.90.79.10:FF:000024">
    <property type="entry name" value="ADP-ribose pyrophosphatase"/>
    <property type="match status" value="1"/>
</dbReference>
<dbReference type="SUPFAM" id="SSF55811">
    <property type="entry name" value="Nudix"/>
    <property type="match status" value="1"/>
</dbReference>
<keyword evidence="2 3" id="KW-0378">Hydrolase</keyword>
<dbReference type="InterPro" id="IPR020084">
    <property type="entry name" value="NUDIX_hydrolase_CS"/>
</dbReference>
<dbReference type="GO" id="GO:0006753">
    <property type="term" value="P:nucleoside phosphate metabolic process"/>
    <property type="evidence" value="ECO:0007669"/>
    <property type="project" value="TreeGrafter"/>
</dbReference>
<reference evidence="5 6" key="1">
    <citation type="submission" date="2010-07" db="EMBL/GenBank/DDBJ databases">
        <authorList>
            <person name="Muzny D."/>
            <person name="Qin X."/>
            <person name="Deng J."/>
            <person name="Jiang H."/>
            <person name="Liu Y."/>
            <person name="Qu J."/>
            <person name="Song X.-Z."/>
            <person name="Zhang L."/>
            <person name="Thornton R."/>
            <person name="Coyle M."/>
            <person name="Francisco L."/>
            <person name="Jackson L."/>
            <person name="Javaid M."/>
            <person name="Korchina V."/>
            <person name="Kovar C."/>
            <person name="Mata R."/>
            <person name="Mathew T."/>
            <person name="Ngo R."/>
            <person name="Nguyen L."/>
            <person name="Nguyen N."/>
            <person name="Okwuonu G."/>
            <person name="Ongeri F."/>
            <person name="Pham C."/>
            <person name="Simmons D."/>
            <person name="Wilczek-Boney K."/>
            <person name="Hale W."/>
            <person name="Jakkamsetti A."/>
            <person name="Pham P."/>
            <person name="Ruth R."/>
            <person name="San Lucas F."/>
            <person name="Warren J."/>
            <person name="Zhang J."/>
            <person name="Zhao Z."/>
            <person name="Zhou C."/>
            <person name="Zhu D."/>
            <person name="Lee S."/>
            <person name="Bess C."/>
            <person name="Blankenburg K."/>
            <person name="Forbes L."/>
            <person name="Fu Q."/>
            <person name="Gubbala S."/>
            <person name="Hirani K."/>
            <person name="Jayaseelan J.C."/>
            <person name="Lara F."/>
            <person name="Munidasa M."/>
            <person name="Palculict T."/>
            <person name="Patil S."/>
            <person name="Pu L.-L."/>
            <person name="Saada N."/>
            <person name="Tang L."/>
            <person name="Weissenberger G."/>
            <person name="Zhu Y."/>
            <person name="Hemphill L."/>
            <person name="Shang Y."/>
            <person name="Youmans B."/>
            <person name="Ayvaz T."/>
            <person name="Ross M."/>
            <person name="Santibanez J."/>
            <person name="Aqrawi P."/>
            <person name="Gross S."/>
            <person name="Joshi V."/>
            <person name="Fowler G."/>
            <person name="Nazareth L."/>
            <person name="Reid J."/>
            <person name="Worley K."/>
            <person name="Petrosino J."/>
            <person name="Highlander S."/>
            <person name="Gibbs R."/>
        </authorList>
    </citation>
    <scope>NUCLEOTIDE SEQUENCE [LARGE SCALE GENOMIC DNA]</scope>
    <source>
        <strain evidence="5 6">ATCC BAA-1640</strain>
    </source>
</reference>
<dbReference type="Gene3D" id="3.90.79.10">
    <property type="entry name" value="Nucleoside Triphosphate Pyrophosphohydrolase"/>
    <property type="match status" value="1"/>
</dbReference>
<evidence type="ECO:0000256" key="1">
    <source>
        <dbReference type="ARBA" id="ARBA00001946"/>
    </source>
</evidence>
<feature type="domain" description="Nudix hydrolase" evidence="4">
    <location>
        <begin position="39"/>
        <end position="172"/>
    </location>
</feature>
<dbReference type="Pfam" id="PF00293">
    <property type="entry name" value="NUDIX"/>
    <property type="match status" value="1"/>
</dbReference>
<comment type="similarity">
    <text evidence="3">Belongs to the Nudix hydrolase family.</text>
</comment>
<dbReference type="EC" id="3.6.1.-" evidence="5"/>
<dbReference type="PROSITE" id="PS51462">
    <property type="entry name" value="NUDIX"/>
    <property type="match status" value="1"/>
</dbReference>
<evidence type="ECO:0000313" key="5">
    <source>
        <dbReference type="EMBL" id="EFM24938.1"/>
    </source>
</evidence>
<organism evidence="5 6">
    <name type="scientific">Peptoniphilus duerdenii ATCC BAA-1640</name>
    <dbReference type="NCBI Taxonomy" id="862517"/>
    <lineage>
        <taxon>Bacteria</taxon>
        <taxon>Bacillati</taxon>
        <taxon>Bacillota</taxon>
        <taxon>Tissierellia</taxon>
        <taxon>Tissierellales</taxon>
        <taxon>Peptoniphilaceae</taxon>
        <taxon>Peptoniphilus</taxon>
    </lineage>
</organism>
<protein>
    <submittedName>
        <fullName evidence="5">Nudix-type nucleoside diphosphatase, YffH/AdpP family</fullName>
        <ecNumber evidence="5">3.6.1.-</ecNumber>
    </submittedName>
</protein>
<dbReference type="Proteomes" id="UP000003280">
    <property type="component" value="Unassembled WGS sequence"/>
</dbReference>
<dbReference type="AlphaFoldDB" id="E0NMX0"/>
<dbReference type="InterPro" id="IPR000086">
    <property type="entry name" value="NUDIX_hydrolase_dom"/>
</dbReference>
<comment type="cofactor">
    <cofactor evidence="1">
        <name>Mg(2+)</name>
        <dbReference type="ChEBI" id="CHEBI:18420"/>
    </cofactor>
</comment>
<dbReference type="EMBL" id="AEEH01000047">
    <property type="protein sequence ID" value="EFM24938.1"/>
    <property type="molecule type" value="Genomic_DNA"/>
</dbReference>
<dbReference type="GO" id="GO:0016462">
    <property type="term" value="F:pyrophosphatase activity"/>
    <property type="evidence" value="ECO:0007669"/>
    <property type="project" value="UniProtKB-ARBA"/>
</dbReference>
<evidence type="ECO:0000313" key="6">
    <source>
        <dbReference type="Proteomes" id="UP000003280"/>
    </source>
</evidence>
<dbReference type="GO" id="GO:0005829">
    <property type="term" value="C:cytosol"/>
    <property type="evidence" value="ECO:0007669"/>
    <property type="project" value="TreeGrafter"/>
</dbReference>
<comment type="caution">
    <text evidence="5">The sequence shown here is derived from an EMBL/GenBank/DDBJ whole genome shotgun (WGS) entry which is preliminary data.</text>
</comment>